<dbReference type="InterPro" id="IPR029044">
    <property type="entry name" value="Nucleotide-diphossugar_trans"/>
</dbReference>
<evidence type="ECO:0000259" key="1">
    <source>
        <dbReference type="Pfam" id="PF00535"/>
    </source>
</evidence>
<dbReference type="Proteomes" id="UP000324479">
    <property type="component" value="Unassembled WGS sequence"/>
</dbReference>
<dbReference type="SUPFAM" id="SSF53448">
    <property type="entry name" value="Nucleotide-diphospho-sugar transferases"/>
    <property type="match status" value="1"/>
</dbReference>
<dbReference type="CDD" id="cd04179">
    <property type="entry name" value="DPM_DPG-synthase_like"/>
    <property type="match status" value="1"/>
</dbReference>
<dbReference type="Pfam" id="PF13489">
    <property type="entry name" value="Methyltransf_23"/>
    <property type="match status" value="1"/>
</dbReference>
<organism evidence="2 3">
    <name type="scientific">Roseiconus nitratireducens</name>
    <dbReference type="NCBI Taxonomy" id="2605748"/>
    <lineage>
        <taxon>Bacteria</taxon>
        <taxon>Pseudomonadati</taxon>
        <taxon>Planctomycetota</taxon>
        <taxon>Planctomycetia</taxon>
        <taxon>Pirellulales</taxon>
        <taxon>Pirellulaceae</taxon>
        <taxon>Roseiconus</taxon>
    </lineage>
</organism>
<accession>A0A5M6D4V7</accession>
<dbReference type="EMBL" id="VWOX01000010">
    <property type="protein sequence ID" value="KAA5541342.1"/>
    <property type="molecule type" value="Genomic_DNA"/>
</dbReference>
<dbReference type="PANTHER" id="PTHR48090">
    <property type="entry name" value="UNDECAPRENYL-PHOSPHATE 4-DEOXY-4-FORMAMIDO-L-ARABINOSE TRANSFERASE-RELATED"/>
    <property type="match status" value="1"/>
</dbReference>
<proteinExistence type="predicted"/>
<dbReference type="InterPro" id="IPR029063">
    <property type="entry name" value="SAM-dependent_MTases_sf"/>
</dbReference>
<dbReference type="InterPro" id="IPR001173">
    <property type="entry name" value="Glyco_trans_2-like"/>
</dbReference>
<dbReference type="Pfam" id="PF00535">
    <property type="entry name" value="Glycos_transf_2"/>
    <property type="match status" value="1"/>
</dbReference>
<keyword evidence="2" id="KW-0808">Transferase</keyword>
<evidence type="ECO:0000313" key="3">
    <source>
        <dbReference type="Proteomes" id="UP000324479"/>
    </source>
</evidence>
<dbReference type="Gene3D" id="3.90.550.10">
    <property type="entry name" value="Spore Coat Polysaccharide Biosynthesis Protein SpsA, Chain A"/>
    <property type="match status" value="1"/>
</dbReference>
<dbReference type="AlphaFoldDB" id="A0A5M6D4V7"/>
<keyword evidence="3" id="KW-1185">Reference proteome</keyword>
<comment type="caution">
    <text evidence="2">The sequence shown here is derived from an EMBL/GenBank/DDBJ whole genome shotgun (WGS) entry which is preliminary data.</text>
</comment>
<gene>
    <name evidence="2" type="ORF">FYK55_17355</name>
</gene>
<feature type="domain" description="Glycosyltransferase 2-like" evidence="1">
    <location>
        <begin position="7"/>
        <end position="133"/>
    </location>
</feature>
<reference evidence="2 3" key="1">
    <citation type="submission" date="2019-08" db="EMBL/GenBank/DDBJ databases">
        <authorList>
            <person name="Dhanesh K."/>
            <person name="Kumar G."/>
            <person name="Sasikala C."/>
            <person name="Venkata Ramana C."/>
        </authorList>
    </citation>
    <scope>NUCLEOTIDE SEQUENCE [LARGE SCALE GENOMIC DNA]</scope>
    <source>
        <strain evidence="2 3">JC645</strain>
    </source>
</reference>
<protein>
    <submittedName>
        <fullName evidence="2">Glycosyltransferase</fullName>
    </submittedName>
</protein>
<dbReference type="RefSeq" id="WP_150077726.1">
    <property type="nucleotide sequence ID" value="NZ_VWOX01000010.1"/>
</dbReference>
<sequence length="497" mass="56471">MTNRILIFIVAYNAERTIAEVVRRIPKELFHQYETEILLIDDASADGTFEAGYRLRSLLPERKVTVLKNPVNLGYGGNQKLGYEYAIREGFDYIVLLHGDGQYAPEQMPVLLKTLVDGDAAAVFGSRMLEGRSAIKGGMPVYKYVGNRILTALQNCLSGMRLSEWHSGYRLYSVEALSKIPFARNSNDFNFDTEIILQLNLAGHRIEEVPVPTFYGDEICHVNGLKYACQVIRDTFIASLSKFGVFHDPKFDTVDQTAVYRSKFGFSSSHQYALDAVRPGERLLILGCGPAETVRPLTEQAGEVSLVDVRLEAEHHELAANVWQLDLNELQEQDLGDQQFDCVLILDVIEHLRDPEEFLSRIRGYSQLRRARVILTTPNVVFLPVRLMFFLGQFNYGKRGILDRTHTRLFTFGSFRRLLTQQGFSVTRLEPVPAPFPLAFGENWFSRILLSFNHLAMFLFPRLFAFQIYGEANPLPTVEQLLTDAEFHSEGLRDLVA</sequence>
<dbReference type="InterPro" id="IPR050256">
    <property type="entry name" value="Glycosyltransferase_2"/>
</dbReference>
<name>A0A5M6D4V7_9BACT</name>
<dbReference type="Gene3D" id="3.40.50.150">
    <property type="entry name" value="Vaccinia Virus protein VP39"/>
    <property type="match status" value="1"/>
</dbReference>
<evidence type="ECO:0000313" key="2">
    <source>
        <dbReference type="EMBL" id="KAA5541342.1"/>
    </source>
</evidence>
<dbReference type="PANTHER" id="PTHR48090:SF7">
    <property type="entry name" value="RFBJ PROTEIN"/>
    <property type="match status" value="1"/>
</dbReference>
<dbReference type="GO" id="GO:0016740">
    <property type="term" value="F:transferase activity"/>
    <property type="evidence" value="ECO:0007669"/>
    <property type="project" value="UniProtKB-KW"/>
</dbReference>
<dbReference type="SUPFAM" id="SSF53335">
    <property type="entry name" value="S-adenosyl-L-methionine-dependent methyltransferases"/>
    <property type="match status" value="1"/>
</dbReference>